<evidence type="ECO:0000256" key="3">
    <source>
        <dbReference type="ARBA" id="ARBA00022723"/>
    </source>
</evidence>
<dbReference type="InterPro" id="IPR001293">
    <property type="entry name" value="Znf_TRAF"/>
</dbReference>
<evidence type="ECO:0000313" key="10">
    <source>
        <dbReference type="EMBL" id="PFX16578.1"/>
    </source>
</evidence>
<feature type="zinc finger region" description="TRAF-type" evidence="7">
    <location>
        <begin position="115"/>
        <end position="161"/>
    </location>
</feature>
<keyword evidence="5 7" id="KW-0863">Zinc-finger</keyword>
<dbReference type="PROSITE" id="PS50145">
    <property type="entry name" value="ZF_TRAF"/>
    <property type="match status" value="1"/>
</dbReference>
<evidence type="ECO:0000256" key="1">
    <source>
        <dbReference type="ARBA" id="ARBA00004496"/>
    </source>
</evidence>
<comment type="caution">
    <text evidence="10">The sequence shown here is derived from an EMBL/GenBank/DDBJ whole genome shotgun (WGS) entry which is preliminary data.</text>
</comment>
<feature type="domain" description="RING-type" evidence="8">
    <location>
        <begin position="27"/>
        <end position="71"/>
    </location>
</feature>
<dbReference type="PROSITE" id="PS50089">
    <property type="entry name" value="ZF_RING_2"/>
    <property type="match status" value="1"/>
</dbReference>
<dbReference type="Pfam" id="PF00097">
    <property type="entry name" value="zf-C3HC4"/>
    <property type="match status" value="1"/>
</dbReference>
<dbReference type="OrthoDB" id="5973446at2759"/>
<keyword evidence="2" id="KW-0963">Cytoplasm</keyword>
<dbReference type="PANTHER" id="PTHR10131:SF94">
    <property type="entry name" value="TNF RECEPTOR-ASSOCIATED FACTOR 4"/>
    <property type="match status" value="1"/>
</dbReference>
<dbReference type="GO" id="GO:0008270">
    <property type="term" value="F:zinc ion binding"/>
    <property type="evidence" value="ECO:0007669"/>
    <property type="project" value="UniProtKB-KW"/>
</dbReference>
<keyword evidence="11" id="KW-1185">Reference proteome</keyword>
<dbReference type="InterPro" id="IPR001841">
    <property type="entry name" value="Znf_RING"/>
</dbReference>
<evidence type="ECO:0000256" key="5">
    <source>
        <dbReference type="ARBA" id="ARBA00022771"/>
    </source>
</evidence>
<sequence>MAETLGNENPTGYDEDFLERVEEDYLCEICHLPLGDPLQAKCGHRFCKGCLEEHFRRLENDGQPSTCPVDRDVLDRDKPDVFADKAVERQILFFAVKCPCDDCQWTGELRNQRDHIGTCLKYPVTCPNSCGLSIPRELMLSHTRDECPHTMISCPYVMMGCETKKKVQLTLIDQQEDEDERENVIKLINPERSSAHFARPKEKENLACGFPKFITHEKLNSRKYLLNDSLLIQVEIQEPCK</sequence>
<dbReference type="InterPro" id="IPR008974">
    <property type="entry name" value="TRAF-like"/>
</dbReference>
<dbReference type="Proteomes" id="UP000225706">
    <property type="component" value="Unassembled WGS sequence"/>
</dbReference>
<dbReference type="InterPro" id="IPR017907">
    <property type="entry name" value="Znf_RING_CS"/>
</dbReference>
<feature type="domain" description="TRAF-type" evidence="9">
    <location>
        <begin position="115"/>
        <end position="161"/>
    </location>
</feature>
<dbReference type="SUPFAM" id="SSF57850">
    <property type="entry name" value="RING/U-box"/>
    <property type="match status" value="1"/>
</dbReference>
<evidence type="ECO:0000256" key="2">
    <source>
        <dbReference type="ARBA" id="ARBA00022490"/>
    </source>
</evidence>
<protein>
    <submittedName>
        <fullName evidence="10">TNF receptor-associated factor 6-B</fullName>
    </submittedName>
</protein>
<keyword evidence="6 7" id="KW-0862">Zinc</keyword>
<evidence type="ECO:0000259" key="8">
    <source>
        <dbReference type="PROSITE" id="PS50089"/>
    </source>
</evidence>
<dbReference type="GO" id="GO:0043122">
    <property type="term" value="P:regulation of canonical NF-kappaB signal transduction"/>
    <property type="evidence" value="ECO:0007669"/>
    <property type="project" value="TreeGrafter"/>
</dbReference>
<dbReference type="Gene3D" id="2.60.210.10">
    <property type="entry name" value="Apoptosis, Tumor Necrosis Factor Receptor Associated Protein 2, Chain A"/>
    <property type="match status" value="1"/>
</dbReference>
<dbReference type="EMBL" id="LSMT01000535">
    <property type="protein sequence ID" value="PFX16578.1"/>
    <property type="molecule type" value="Genomic_DNA"/>
</dbReference>
<gene>
    <name evidence="10" type="primary">traf6-b</name>
    <name evidence="10" type="ORF">AWC38_SpisGene19147</name>
</gene>
<accession>A0A2B4RJN9</accession>
<dbReference type="PROSITE" id="PS00518">
    <property type="entry name" value="ZF_RING_1"/>
    <property type="match status" value="1"/>
</dbReference>
<evidence type="ECO:0000256" key="7">
    <source>
        <dbReference type="PROSITE-ProRule" id="PRU00207"/>
    </source>
</evidence>
<dbReference type="Gene3D" id="3.30.40.10">
    <property type="entry name" value="Zinc/RING finger domain, C3HC4 (zinc finger)"/>
    <property type="match status" value="2"/>
</dbReference>
<keyword evidence="3 7" id="KW-0479">Metal-binding</keyword>
<dbReference type="STRING" id="50429.A0A2B4RJN9"/>
<dbReference type="InterPro" id="IPR018957">
    <property type="entry name" value="Znf_C3HC4_RING-type"/>
</dbReference>
<evidence type="ECO:0000256" key="4">
    <source>
        <dbReference type="ARBA" id="ARBA00022737"/>
    </source>
</evidence>
<comment type="subcellular location">
    <subcellularLocation>
        <location evidence="1">Cytoplasm</location>
    </subcellularLocation>
</comment>
<organism evidence="10 11">
    <name type="scientific">Stylophora pistillata</name>
    <name type="common">Smooth cauliflower coral</name>
    <dbReference type="NCBI Taxonomy" id="50429"/>
    <lineage>
        <taxon>Eukaryota</taxon>
        <taxon>Metazoa</taxon>
        <taxon>Cnidaria</taxon>
        <taxon>Anthozoa</taxon>
        <taxon>Hexacorallia</taxon>
        <taxon>Scleractinia</taxon>
        <taxon>Astrocoeniina</taxon>
        <taxon>Pocilloporidae</taxon>
        <taxon>Stylophora</taxon>
    </lineage>
</organism>
<evidence type="ECO:0000256" key="6">
    <source>
        <dbReference type="ARBA" id="ARBA00022833"/>
    </source>
</evidence>
<dbReference type="Pfam" id="PF22486">
    <property type="entry name" value="MATH_2"/>
    <property type="match status" value="1"/>
</dbReference>
<dbReference type="InterPro" id="IPR013083">
    <property type="entry name" value="Znf_RING/FYVE/PHD"/>
</dbReference>
<keyword evidence="4" id="KW-0677">Repeat</keyword>
<dbReference type="SMART" id="SM00184">
    <property type="entry name" value="RING"/>
    <property type="match status" value="1"/>
</dbReference>
<name>A0A2B4RJN9_STYPI</name>
<keyword evidence="10" id="KW-0675">Receptor</keyword>
<dbReference type="AlphaFoldDB" id="A0A2B4RJN9"/>
<evidence type="ECO:0000313" key="11">
    <source>
        <dbReference type="Proteomes" id="UP000225706"/>
    </source>
</evidence>
<dbReference type="SUPFAM" id="SSF49599">
    <property type="entry name" value="TRAF domain-like"/>
    <property type="match status" value="2"/>
</dbReference>
<dbReference type="GO" id="GO:0005737">
    <property type="term" value="C:cytoplasm"/>
    <property type="evidence" value="ECO:0007669"/>
    <property type="project" value="UniProtKB-SubCell"/>
</dbReference>
<evidence type="ECO:0000259" key="9">
    <source>
        <dbReference type="PROSITE" id="PS50145"/>
    </source>
</evidence>
<dbReference type="PANTHER" id="PTHR10131">
    <property type="entry name" value="TNF RECEPTOR ASSOCIATED FACTOR"/>
    <property type="match status" value="1"/>
</dbReference>
<dbReference type="InterPro" id="IPR002083">
    <property type="entry name" value="MATH/TRAF_dom"/>
</dbReference>
<reference evidence="11" key="1">
    <citation type="journal article" date="2017" name="bioRxiv">
        <title>Comparative analysis of the genomes of Stylophora pistillata and Acropora digitifera provides evidence for extensive differences between species of corals.</title>
        <authorList>
            <person name="Voolstra C.R."/>
            <person name="Li Y."/>
            <person name="Liew Y.J."/>
            <person name="Baumgarten S."/>
            <person name="Zoccola D."/>
            <person name="Flot J.-F."/>
            <person name="Tambutte S."/>
            <person name="Allemand D."/>
            <person name="Aranda M."/>
        </authorList>
    </citation>
    <scope>NUCLEOTIDE SEQUENCE [LARGE SCALE GENOMIC DNA]</scope>
</reference>
<proteinExistence type="predicted"/>